<protein>
    <submittedName>
        <fullName evidence="5">S-layer homology domain-containing protein</fullName>
    </submittedName>
</protein>
<organism evidence="5 6">
    <name type="scientific">Bifidobacterium myosotis</name>
    <dbReference type="NCBI Taxonomy" id="1630166"/>
    <lineage>
        <taxon>Bacteria</taxon>
        <taxon>Bacillati</taxon>
        <taxon>Actinomycetota</taxon>
        <taxon>Actinomycetes</taxon>
        <taxon>Bifidobacteriales</taxon>
        <taxon>Bifidobacteriaceae</taxon>
        <taxon>Bifidobacterium</taxon>
    </lineage>
</organism>
<dbReference type="InterPro" id="IPR013378">
    <property type="entry name" value="InlB-like_B-rpt"/>
</dbReference>
<evidence type="ECO:0000259" key="4">
    <source>
        <dbReference type="PROSITE" id="PS51272"/>
    </source>
</evidence>
<dbReference type="GO" id="GO:0030313">
    <property type="term" value="C:cell envelope"/>
    <property type="evidence" value="ECO:0007669"/>
    <property type="project" value="UniProtKB-SubCell"/>
</dbReference>
<dbReference type="Pfam" id="PF00395">
    <property type="entry name" value="SLH"/>
    <property type="match status" value="2"/>
</dbReference>
<evidence type="ECO:0000256" key="3">
    <source>
        <dbReference type="SAM" id="SignalP"/>
    </source>
</evidence>
<feature type="domain" description="SLH" evidence="4">
    <location>
        <begin position="801"/>
        <end position="864"/>
    </location>
</feature>
<dbReference type="InterPro" id="IPR001119">
    <property type="entry name" value="SLH_dom"/>
</dbReference>
<sequence>MSLEERFQNMTGNTKVWRAPLAGLASVAMIATMGVAASTANADTVNASNPVDQTDKFSVGVYAADAPYKLATDATGWRALYGNPDSHSAAHRDFYKYGDTFTTDDLRIANPYTAKDDHKVLTGYSYDLDGKNVASNEGVAVKGDTKLYAQSTKAYTVTFQKNFKSAEQIEVAAGQPITAADYFGKSYGSYWDSSLVNYRGITEPAAPAGYVFVGWTLSDNADSEDLYTGQAIEKDTTLYPKFEKFTDAGTAPGTAANQNVAQVELRNAQDGLFDTKYTLADQPFPEFRANPDNKGTEWQAGTDTTPSGKAYDFTQPVENAIRDYGANDLNLWGVTTASDKAWTIIYHFNGTENSAKNHANVNPTNDNEKGFTSSDVKKVTTSDGIAAKPGDPAVKGAEFTAWYQSNNNTPFDFSKSVASQADAQAGSRTVDLYAGWDTENIVPVAYYYNYQTNAGTTSFWNLSSTDLNDGKGQKVVDSHSGKALNYQTAGTSIQVPTGVEDYFQTAADKDHDKYTSRTVTSWNGVLSNAVVSSVTASVSVYANWEGGQSVLLDADGGHWGSVNHTQYASKSDSQKWADVVTTPTRDGYTFLYWEKAQAPLKGAYANLTDGYYYTFDPSSKTGLKKTKNVISDGDRLRAIWASTDNQTVYALHDKYGLTGLNKQDDYALADKLGFSEGPWKTYVDTWYGLQDEFVALNALDGQAKIDAAKALAAKYEAAQAELGKSPSVDPTDPANPFTDVLKGHTPHYSDIIAGYQAGVIKGWDEPNGTVTFRPRIEVVRQDFAAFLYRLAGSPEYTVSAADNKFTDVTPDTPHYKEILWAAKNGYIKGYADGTFAGMATIQRQDAMEMIYRVAGSPKVADADKAFTDSAATPFADSIAWAKAQGITTGYEDGSFGVGRTIIRQDLAAFLNRAAAVLKK</sequence>
<keyword evidence="3" id="KW-0732">Signal</keyword>
<dbReference type="Gene3D" id="2.60.40.4270">
    <property type="entry name" value="Listeria-Bacteroides repeat domain"/>
    <property type="match status" value="1"/>
</dbReference>
<gene>
    <name evidence="5" type="ORF">EMO91_12330</name>
</gene>
<feature type="domain" description="SLH" evidence="4">
    <location>
        <begin position="865"/>
        <end position="919"/>
    </location>
</feature>
<comment type="caution">
    <text evidence="5">The sequence shown here is derived from an EMBL/GenBank/DDBJ whole genome shotgun (WGS) entry which is preliminary data.</text>
</comment>
<evidence type="ECO:0000313" key="5">
    <source>
        <dbReference type="EMBL" id="KAA8825465.1"/>
    </source>
</evidence>
<dbReference type="InterPro" id="IPR042229">
    <property type="entry name" value="Listeria/Bacterioides_rpt_sf"/>
</dbReference>
<comment type="subcellular location">
    <subcellularLocation>
        <location evidence="1">Cell envelope</location>
    </subcellularLocation>
</comment>
<feature type="domain" description="SLH" evidence="4">
    <location>
        <begin position="734"/>
        <end position="800"/>
    </location>
</feature>
<dbReference type="EMBL" id="RZUH01000016">
    <property type="protein sequence ID" value="KAA8825465.1"/>
    <property type="molecule type" value="Genomic_DNA"/>
</dbReference>
<evidence type="ECO:0000313" key="6">
    <source>
        <dbReference type="Proteomes" id="UP000410049"/>
    </source>
</evidence>
<proteinExistence type="predicted"/>
<feature type="chain" id="PRO_5024456270" evidence="3">
    <location>
        <begin position="43"/>
        <end position="919"/>
    </location>
</feature>
<evidence type="ECO:0000256" key="1">
    <source>
        <dbReference type="ARBA" id="ARBA00004196"/>
    </source>
</evidence>
<dbReference type="Proteomes" id="UP000410049">
    <property type="component" value="Unassembled WGS sequence"/>
</dbReference>
<dbReference type="AlphaFoldDB" id="A0A5M9ZGF6"/>
<feature type="signal peptide" evidence="3">
    <location>
        <begin position="1"/>
        <end position="42"/>
    </location>
</feature>
<accession>A0A5M9ZGF6</accession>
<name>A0A5M9ZGF6_9BIFI</name>
<feature type="region of interest" description="Disordered" evidence="2">
    <location>
        <begin position="283"/>
        <end position="310"/>
    </location>
</feature>
<dbReference type="Pfam" id="PF09479">
    <property type="entry name" value="Flg_new"/>
    <property type="match status" value="1"/>
</dbReference>
<dbReference type="PROSITE" id="PS51272">
    <property type="entry name" value="SLH"/>
    <property type="match status" value="3"/>
</dbReference>
<reference evidence="5 6" key="1">
    <citation type="journal article" date="2019" name="Syst. Appl. Microbiol.">
        <title>Characterization of Bifidobacterium species in feaces of the Egyptian fruit bat: Description of B. vespertilionis sp. nov. and B. rousetti sp. nov.</title>
        <authorList>
            <person name="Modesto M."/>
            <person name="Satti M."/>
            <person name="Watanabe K."/>
            <person name="Puglisi E."/>
            <person name="Morelli L."/>
            <person name="Huang C.-H."/>
            <person name="Liou J.-S."/>
            <person name="Miyashita M."/>
            <person name="Tamura T."/>
            <person name="Saito S."/>
            <person name="Mori K."/>
            <person name="Huang L."/>
            <person name="Sciavilla P."/>
            <person name="Sandri C."/>
            <person name="Spiezio C."/>
            <person name="Vitali F."/>
            <person name="Cavalieri D."/>
            <person name="Perpetuini G."/>
            <person name="Tofalo R."/>
            <person name="Bonetti A."/>
            <person name="Arita M."/>
            <person name="Mattarelli P."/>
        </authorList>
    </citation>
    <scope>NUCLEOTIDE SEQUENCE [LARGE SCALE GENOMIC DNA]</scope>
    <source>
        <strain evidence="5 6">RST17</strain>
    </source>
</reference>
<evidence type="ECO:0000256" key="2">
    <source>
        <dbReference type="SAM" id="MobiDB-lite"/>
    </source>
</evidence>